<protein>
    <submittedName>
        <fullName evidence="6">Imidazole glycerol phosphate synthase subunit HisF</fullName>
        <ecNumber evidence="6">4.1.3.-</ecNumber>
    </submittedName>
</protein>
<dbReference type="GO" id="GO:0000105">
    <property type="term" value="P:L-histidine biosynthetic process"/>
    <property type="evidence" value="ECO:0007669"/>
    <property type="project" value="UniProtKB-KW"/>
</dbReference>
<comment type="similarity">
    <text evidence="1 5">Belongs to the HisA/HisF family.</text>
</comment>
<keyword evidence="2 5" id="KW-0028">Amino-acid biosynthesis</keyword>
<name>A0A7V2SWZ3_9BACT</name>
<dbReference type="InterPro" id="IPR011060">
    <property type="entry name" value="RibuloseP-bd_barrel"/>
</dbReference>
<dbReference type="GO" id="GO:0000107">
    <property type="term" value="F:imidazoleglycerol-phosphate synthase activity"/>
    <property type="evidence" value="ECO:0007669"/>
    <property type="project" value="TreeGrafter"/>
</dbReference>
<proteinExistence type="inferred from homology"/>
<evidence type="ECO:0000256" key="2">
    <source>
        <dbReference type="ARBA" id="ARBA00022605"/>
    </source>
</evidence>
<gene>
    <name evidence="6" type="primary">hisF</name>
    <name evidence="6" type="ORF">ENJ63_04725</name>
</gene>
<keyword evidence="3 5" id="KW-0368">Histidine biosynthesis</keyword>
<evidence type="ECO:0000256" key="1">
    <source>
        <dbReference type="ARBA" id="ARBA00009667"/>
    </source>
</evidence>
<organism evidence="6">
    <name type="scientific">Dissulfuribacter thermophilus</name>
    <dbReference type="NCBI Taxonomy" id="1156395"/>
    <lineage>
        <taxon>Bacteria</taxon>
        <taxon>Pseudomonadati</taxon>
        <taxon>Thermodesulfobacteriota</taxon>
        <taxon>Dissulfuribacteria</taxon>
        <taxon>Dissulfuribacterales</taxon>
        <taxon>Dissulfuribacteraceae</taxon>
        <taxon>Dissulfuribacter</taxon>
    </lineage>
</organism>
<dbReference type="PANTHER" id="PTHR21235">
    <property type="entry name" value="IMIDAZOLE GLYCEROL PHOSPHATE SYNTHASE SUBUNIT HISF/H IGP SYNTHASE SUBUNIT HISF/H"/>
    <property type="match status" value="1"/>
</dbReference>
<keyword evidence="6" id="KW-0456">Lyase</keyword>
<sequence length="287" mass="31679">MKTRIVGVVLVKDDWCVQSIGFKRYLPVGRPEIAVEYLNQWGIDEIILLDMSARLKGQSIDPGLVARATRRCQVPVAAGGNVGSIKDMEALLAHGADKIVLNTTAFTKPGLVEEASRLFGAQCVVVSLDVRKKGDSYRVFTHGGSQKLDGELLEIATKVIERGAGEIMVHSIERDGQKTGFDLDLSTRVVSSIPVPVIISGGAGHPHHFLEAVETGPSGVAAANFWHFTEHSVILTKRYLVERGLDIRLDTYADYANRRFMEDGRLKKLPDQVLDDLRFEYVPEEKI</sequence>
<dbReference type="GO" id="GO:0016829">
    <property type="term" value="F:lyase activity"/>
    <property type="evidence" value="ECO:0007669"/>
    <property type="project" value="UniProtKB-KW"/>
</dbReference>
<reference evidence="6" key="1">
    <citation type="journal article" date="2020" name="mSystems">
        <title>Genome- and Community-Level Interaction Insights into Carbon Utilization and Element Cycling Functions of Hydrothermarchaeota in Hydrothermal Sediment.</title>
        <authorList>
            <person name="Zhou Z."/>
            <person name="Liu Y."/>
            <person name="Xu W."/>
            <person name="Pan J."/>
            <person name="Luo Z.H."/>
            <person name="Li M."/>
        </authorList>
    </citation>
    <scope>NUCLEOTIDE SEQUENCE [LARGE SCALE GENOMIC DNA]</scope>
    <source>
        <strain evidence="6">HyVt-503</strain>
    </source>
</reference>
<dbReference type="Pfam" id="PF00977">
    <property type="entry name" value="His_biosynth"/>
    <property type="match status" value="1"/>
</dbReference>
<dbReference type="Proteomes" id="UP000885797">
    <property type="component" value="Unassembled WGS sequence"/>
</dbReference>
<evidence type="ECO:0000256" key="4">
    <source>
        <dbReference type="ARBA" id="ARBA00029440"/>
    </source>
</evidence>
<dbReference type="SUPFAM" id="SSF51366">
    <property type="entry name" value="Ribulose-phoshate binding barrel"/>
    <property type="match status" value="1"/>
</dbReference>
<dbReference type="EMBL" id="DRND01000378">
    <property type="protein sequence ID" value="HFC47168.1"/>
    <property type="molecule type" value="Genomic_DNA"/>
</dbReference>
<comment type="caution">
    <text evidence="6">The sequence shown here is derived from an EMBL/GenBank/DDBJ whole genome shotgun (WGS) entry which is preliminary data.</text>
</comment>
<dbReference type="InterPro" id="IPR006062">
    <property type="entry name" value="His_biosynth"/>
</dbReference>
<dbReference type="PANTHER" id="PTHR21235:SF2">
    <property type="entry name" value="IMIDAZOLE GLYCEROL PHOSPHATE SYNTHASE HISHF"/>
    <property type="match status" value="1"/>
</dbReference>
<dbReference type="EC" id="4.1.3.-" evidence="6"/>
<comment type="pathway">
    <text evidence="4">Amino-acid biosynthesis.</text>
</comment>
<dbReference type="Gene3D" id="3.20.20.70">
    <property type="entry name" value="Aldolase class I"/>
    <property type="match status" value="1"/>
</dbReference>
<dbReference type="InterPro" id="IPR013785">
    <property type="entry name" value="Aldolase_TIM"/>
</dbReference>
<evidence type="ECO:0000256" key="3">
    <source>
        <dbReference type="ARBA" id="ARBA00023102"/>
    </source>
</evidence>
<accession>A0A7V2SWZ3</accession>
<dbReference type="AlphaFoldDB" id="A0A7V2SWZ3"/>
<evidence type="ECO:0000256" key="5">
    <source>
        <dbReference type="RuleBase" id="RU003657"/>
    </source>
</evidence>
<evidence type="ECO:0000313" key="6">
    <source>
        <dbReference type="EMBL" id="HFC47168.1"/>
    </source>
</evidence>
<dbReference type="InterPro" id="IPR050064">
    <property type="entry name" value="IGPS_HisA/HisF"/>
</dbReference>